<comment type="caution">
    <text evidence="5">The sequence shown here is derived from an EMBL/GenBank/DDBJ whole genome shotgun (WGS) entry which is preliminary data.</text>
</comment>
<feature type="region of interest" description="Disordered" evidence="3">
    <location>
        <begin position="11"/>
        <end position="57"/>
    </location>
</feature>
<accession>A0ABS4WQ55</accession>
<reference evidence="5 6" key="1">
    <citation type="submission" date="2021-03" db="EMBL/GenBank/DDBJ databases">
        <title>Sequencing the genomes of 1000 actinobacteria strains.</title>
        <authorList>
            <person name="Klenk H.-P."/>
        </authorList>
    </citation>
    <scope>NUCLEOTIDE SEQUENCE [LARGE SCALE GENOMIC DNA]</scope>
    <source>
        <strain evidence="5 6">DSM 13468</strain>
    </source>
</reference>
<sequence length="466" mass="47404">MTFSLALPLAAQAAPADEPALPDLESSSSLEPRDGISSRFRPSATAPGDLARTQTSDIMPLAAAAPARVSGLVARERTSTSARITWSAPADNGSPVTGYHLQLLQGGSVIDEVVWSTPALGVTVLDLSPDSTYTFQVAAVNAQGTGEFSIPLEFTTTHSSVQRVFGADRYETAVAVSADAFPSAGITAAFVANGRNFPDALALAAAAGALDGPVLLTPAASLPASTSREIDALEPGWAFVAGGPAVVSENVINQLRPSTTEGAYRVGGKNRYATAAAISGFWDSAPPRTIYLASGTNFPDALAGAAAAGFVDAPILLTTRDVLPADTVAALKKLHPARIVALGGSGSVSDAVLKRARLSTGVTTTTSRLGGSTRYDTAVSVSKATFTKARVPVVYVASGLNFADGLTGAAAGGSLGGPVLLTRPAEMPAAVLAEIDRLDPVRVVVLGGPTVVSDRVLSQITTVLDE</sequence>
<proteinExistence type="predicted"/>
<keyword evidence="2" id="KW-0624">Polysaccharide degradation</keyword>
<keyword evidence="6" id="KW-1185">Reference proteome</keyword>
<dbReference type="Gene3D" id="2.60.40.10">
    <property type="entry name" value="Immunoglobulins"/>
    <property type="match status" value="1"/>
</dbReference>
<dbReference type="InterPro" id="IPR051922">
    <property type="entry name" value="Bact_Sporulation_Assoc"/>
</dbReference>
<keyword evidence="1" id="KW-0378">Hydrolase</keyword>
<dbReference type="InterPro" id="IPR036116">
    <property type="entry name" value="FN3_sf"/>
</dbReference>
<dbReference type="EMBL" id="JAGIOA010000001">
    <property type="protein sequence ID" value="MBP2378286.1"/>
    <property type="molecule type" value="Genomic_DNA"/>
</dbReference>
<dbReference type="InterPro" id="IPR007253">
    <property type="entry name" value="Cell_wall-bd_2"/>
</dbReference>
<dbReference type="Pfam" id="PF04122">
    <property type="entry name" value="CW_binding_2"/>
    <property type="match status" value="3"/>
</dbReference>
<protein>
    <submittedName>
        <fullName evidence="5">Cell wall-binding protein</fullName>
    </submittedName>
</protein>
<dbReference type="Gene3D" id="3.40.50.12090">
    <property type="match status" value="1"/>
</dbReference>
<feature type="domain" description="Fibronectin type-III" evidence="4">
    <location>
        <begin position="65"/>
        <end position="160"/>
    </location>
</feature>
<evidence type="ECO:0000259" key="4">
    <source>
        <dbReference type="PROSITE" id="PS50853"/>
    </source>
</evidence>
<gene>
    <name evidence="5" type="ORF">JOF42_001781</name>
</gene>
<organism evidence="5 6">
    <name type="scientific">Microbacterium phyllosphaerae</name>
    <dbReference type="NCBI Taxonomy" id="124798"/>
    <lineage>
        <taxon>Bacteria</taxon>
        <taxon>Bacillati</taxon>
        <taxon>Actinomycetota</taxon>
        <taxon>Actinomycetes</taxon>
        <taxon>Micrococcales</taxon>
        <taxon>Microbacteriaceae</taxon>
        <taxon>Microbacterium</taxon>
    </lineage>
</organism>
<dbReference type="Pfam" id="PF00041">
    <property type="entry name" value="fn3"/>
    <property type="match status" value="1"/>
</dbReference>
<dbReference type="InterPro" id="IPR013783">
    <property type="entry name" value="Ig-like_fold"/>
</dbReference>
<dbReference type="RefSeq" id="WP_210097533.1">
    <property type="nucleotide sequence ID" value="NZ_BAAAIO010000001.1"/>
</dbReference>
<dbReference type="SUPFAM" id="SSF49265">
    <property type="entry name" value="Fibronectin type III"/>
    <property type="match status" value="1"/>
</dbReference>
<keyword evidence="1" id="KW-0326">Glycosidase</keyword>
<dbReference type="PRINTS" id="PR00014">
    <property type="entry name" value="FNTYPEIII"/>
</dbReference>
<evidence type="ECO:0000256" key="3">
    <source>
        <dbReference type="SAM" id="MobiDB-lite"/>
    </source>
</evidence>
<feature type="compositionally biased region" description="Low complexity" evidence="3">
    <location>
        <begin position="11"/>
        <end position="30"/>
    </location>
</feature>
<keyword evidence="2" id="KW-0119">Carbohydrate metabolism</keyword>
<evidence type="ECO:0000256" key="1">
    <source>
        <dbReference type="ARBA" id="ARBA00023295"/>
    </source>
</evidence>
<dbReference type="InterPro" id="IPR003961">
    <property type="entry name" value="FN3_dom"/>
</dbReference>
<evidence type="ECO:0000313" key="6">
    <source>
        <dbReference type="Proteomes" id="UP000703720"/>
    </source>
</evidence>
<dbReference type="SMART" id="SM00060">
    <property type="entry name" value="FN3"/>
    <property type="match status" value="1"/>
</dbReference>
<evidence type="ECO:0000256" key="2">
    <source>
        <dbReference type="ARBA" id="ARBA00023326"/>
    </source>
</evidence>
<dbReference type="PANTHER" id="PTHR30032:SF8">
    <property type="entry name" value="GERMINATION-SPECIFIC N-ACETYLMURAMOYL-L-ALANINE AMIDASE"/>
    <property type="match status" value="1"/>
</dbReference>
<evidence type="ECO:0000313" key="5">
    <source>
        <dbReference type="EMBL" id="MBP2378286.1"/>
    </source>
</evidence>
<dbReference type="PANTHER" id="PTHR30032">
    <property type="entry name" value="N-ACETYLMURAMOYL-L-ALANINE AMIDASE-RELATED"/>
    <property type="match status" value="1"/>
</dbReference>
<dbReference type="PROSITE" id="PS50853">
    <property type="entry name" value="FN3"/>
    <property type="match status" value="1"/>
</dbReference>
<name>A0ABS4WQ55_9MICO</name>
<dbReference type="Proteomes" id="UP000703720">
    <property type="component" value="Unassembled WGS sequence"/>
</dbReference>
<dbReference type="CDD" id="cd00063">
    <property type="entry name" value="FN3"/>
    <property type="match status" value="1"/>
</dbReference>